<dbReference type="PROSITE" id="PS51192">
    <property type="entry name" value="HELICASE_ATP_BIND_1"/>
    <property type="match status" value="1"/>
</dbReference>
<evidence type="ECO:0000259" key="4">
    <source>
        <dbReference type="PROSITE" id="PS51192"/>
    </source>
</evidence>
<feature type="domain" description="Helicase C-terminal" evidence="5">
    <location>
        <begin position="1115"/>
        <end position="1274"/>
    </location>
</feature>
<dbReference type="Pfam" id="PF12419">
    <property type="entry name" value="DUF3670"/>
    <property type="match status" value="1"/>
</dbReference>
<dbReference type="GO" id="GO:0016787">
    <property type="term" value="F:hydrolase activity"/>
    <property type="evidence" value="ECO:0007669"/>
    <property type="project" value="UniProtKB-KW"/>
</dbReference>
<keyword evidence="2" id="KW-0479">Metal-binding</keyword>
<dbReference type="CDD" id="cd18793">
    <property type="entry name" value="SF2_C_SNF"/>
    <property type="match status" value="1"/>
</dbReference>
<dbReference type="GO" id="GO:0008270">
    <property type="term" value="F:zinc ion binding"/>
    <property type="evidence" value="ECO:0007669"/>
    <property type="project" value="UniProtKB-KW"/>
</dbReference>
<organism evidence="6 7">
    <name type="scientific">Sutterella seckii</name>
    <dbReference type="NCBI Taxonomy" id="1944635"/>
    <lineage>
        <taxon>Bacteria</taxon>
        <taxon>Pseudomonadati</taxon>
        <taxon>Pseudomonadota</taxon>
        <taxon>Betaproteobacteria</taxon>
        <taxon>Burkholderiales</taxon>
        <taxon>Sutterellaceae</taxon>
        <taxon>Sutterella</taxon>
    </lineage>
</organism>
<dbReference type="Proteomes" id="UP000469462">
    <property type="component" value="Unassembled WGS sequence"/>
</dbReference>
<gene>
    <name evidence="6" type="ORF">GBM96_02655</name>
</gene>
<dbReference type="PANTHER" id="PTHR10799">
    <property type="entry name" value="SNF2/RAD54 HELICASE FAMILY"/>
    <property type="match status" value="1"/>
</dbReference>
<dbReference type="PROSITE" id="PS51194">
    <property type="entry name" value="HELICASE_CTER"/>
    <property type="match status" value="1"/>
</dbReference>
<evidence type="ECO:0000313" key="6">
    <source>
        <dbReference type="EMBL" id="KAB7652350.1"/>
    </source>
</evidence>
<dbReference type="Pfam" id="PF04434">
    <property type="entry name" value="SWIM"/>
    <property type="match status" value="1"/>
</dbReference>
<dbReference type="SMART" id="SM00490">
    <property type="entry name" value="HELICc"/>
    <property type="match status" value="1"/>
</dbReference>
<dbReference type="SMART" id="SM00487">
    <property type="entry name" value="DEXDc"/>
    <property type="match status" value="1"/>
</dbReference>
<dbReference type="EMBL" id="WEHW01000004">
    <property type="protein sequence ID" value="KAB7652350.1"/>
    <property type="molecule type" value="Genomic_DNA"/>
</dbReference>
<feature type="domain" description="Helicase ATP-binding" evidence="4">
    <location>
        <begin position="832"/>
        <end position="990"/>
    </location>
</feature>
<evidence type="ECO:0000259" key="5">
    <source>
        <dbReference type="PROSITE" id="PS51194"/>
    </source>
</evidence>
<dbReference type="Gene3D" id="3.40.50.10810">
    <property type="entry name" value="Tandem AAA-ATPase domain"/>
    <property type="match status" value="1"/>
</dbReference>
<keyword evidence="6" id="KW-0547">Nucleotide-binding</keyword>
<evidence type="ECO:0000259" key="3">
    <source>
        <dbReference type="PROSITE" id="PS50966"/>
    </source>
</evidence>
<dbReference type="SUPFAM" id="SSF52540">
    <property type="entry name" value="P-loop containing nucleoside triphosphate hydrolases"/>
    <property type="match status" value="2"/>
</dbReference>
<feature type="domain" description="SWIM-type" evidence="3">
    <location>
        <begin position="112"/>
        <end position="148"/>
    </location>
</feature>
<proteinExistence type="predicted"/>
<dbReference type="Gene3D" id="3.40.50.300">
    <property type="entry name" value="P-loop containing nucleotide triphosphate hydrolases"/>
    <property type="match status" value="1"/>
</dbReference>
<dbReference type="InterPro" id="IPR007527">
    <property type="entry name" value="Znf_SWIM"/>
</dbReference>
<evidence type="ECO:0000256" key="2">
    <source>
        <dbReference type="PROSITE-ProRule" id="PRU00325"/>
    </source>
</evidence>
<keyword evidence="2" id="KW-0862">Zinc</keyword>
<keyword evidence="7" id="KW-1185">Reference proteome</keyword>
<dbReference type="Pfam" id="PF00176">
    <property type="entry name" value="SNF2-rel_dom"/>
    <property type="match status" value="1"/>
</dbReference>
<dbReference type="GO" id="GO:0005524">
    <property type="term" value="F:ATP binding"/>
    <property type="evidence" value="ECO:0007669"/>
    <property type="project" value="InterPro"/>
</dbReference>
<accession>A0AAI9SDD2</accession>
<evidence type="ECO:0000313" key="7">
    <source>
        <dbReference type="Proteomes" id="UP000469462"/>
    </source>
</evidence>
<dbReference type="Pfam" id="PF00271">
    <property type="entry name" value="Helicase_C"/>
    <property type="match status" value="1"/>
</dbReference>
<dbReference type="InterPro" id="IPR027417">
    <property type="entry name" value="P-loop_NTPase"/>
</dbReference>
<dbReference type="InterPro" id="IPR038718">
    <property type="entry name" value="SNF2-like_sf"/>
</dbReference>
<keyword evidence="1" id="KW-0378">Hydrolase</keyword>
<comment type="caution">
    <text evidence="6">The sequence shown here is derived from an EMBL/GenBank/DDBJ whole genome shotgun (WGS) entry which is preliminary data.</text>
</comment>
<keyword evidence="2" id="KW-0863">Zinc-finger</keyword>
<dbReference type="GO" id="GO:0004386">
    <property type="term" value="F:helicase activity"/>
    <property type="evidence" value="ECO:0007669"/>
    <property type="project" value="UniProtKB-KW"/>
</dbReference>
<evidence type="ECO:0000256" key="1">
    <source>
        <dbReference type="ARBA" id="ARBA00022801"/>
    </source>
</evidence>
<dbReference type="InterPro" id="IPR049730">
    <property type="entry name" value="SNF2/RAD54-like_C"/>
</dbReference>
<sequence>MTSSPQYGTTWWGRRWLDALQAVDYENRIPRGLAYAAEGKVQSLKIDPEAHAVKARVAGNFDPFYAVKLTLPAIAEEDVSRLIDEMAESPLIVARLAARELAPEISEICERLGIKIFPESWSDLGMSCSCPDWAVPCKHIAAVIYKLSEEIDANPFVLFQMRGIDLVAEMEKRGVQITRAVRTEMPLWSDLIAAGGRVPEEDPSAKWLENLEDLTFKPIDEKRQAILGLLSETPAGYAYGNLRGVANGVLEEAAALAKAQMSASIVRTIPEYDESRPLISLNTWGQAMVDASLVWSEKAPTGENLIVRLPGGPDAAPRALYEIFSGHLTTKMFLESPRELEALYDAWLIACRLVQKGAVMPQIYEPIEDFFLARWIPAVLIPEVRRITEGVGEAFAHVPVDFLRISGVRGPVDPLLLGELVLSLFIGSFVKKAAENRSADSGWVDADVHRALFSGKPVDTSEDPEAKAMGLRLESWTAPLYVEEFAAAEPILVVHDLWTLMEDRADEAGLLAKKKRVSATALEARPAREFEVEAGPTRPRRERGELEDDGIHDDEEKAECYSLPDFAKPGTDEFDEEKIKAMPIGMELMFRTEAPEEGGNAHRPQRTARIGTVPLQTILEDRRFRPVRFDCLRTVSRLSSYCPELADILKSSDSARAMTLEEATTLLADSIPKLEMLGVSVTLPRKLRNLLFPKPEMDIDLSKDWTGGFLNLREMLNWRWQVAIGDEVVSLDEFTELCKNAGRIVRFRDRYMMVSHDDVRTIRQKLAERSQVTKAAVLRAALAGDIEGAGVRLSDSVKSALKELTADEACEAPEKLNATLRPYQERGYRWMLKNLRVGMGSIIADDMGMGKTLQVISVLERLREDGELKEKKALVVVPTTLLTNWIREAARFAPELQVSLFYGTGRDLSLCTGHVILTTYGTLRTSQEELRRIPLRVMVIDEAQAIKNYRTNAFKAVRSMNPDGFIAMSGTPVENSLMEYWSVMEAANPGLLGTATSFKDEFALPIENDHSYEVAERFKRVTAPFIMRRMKTDKSIISDLPDKITTDEFCRLTKTQAALYRAVVRKNMKIVELADNAFVRRALVLQMVLQLKQICNSPAQFEPTAANLDPMASGKMRRLFDILDEMQAAGRKVLIFTQFVQMGNLLVDWIAERTGKKPQFLYGGLSPARRQEMVDRFQNRRDENIMILSLKAAGTGLNLTAASAVVHYDLWWNPAVENQATDRAYRIGQTSNVNVYRFICANTFEEKINEMIEKKKLIAEMTVSTGENWIGDLTNRELEEVFSLEDDAAAQ</sequence>
<dbReference type="InterPro" id="IPR022138">
    <property type="entry name" value="DUF3670"/>
</dbReference>
<keyword evidence="6" id="KW-0347">Helicase</keyword>
<dbReference type="InterPro" id="IPR001650">
    <property type="entry name" value="Helicase_C-like"/>
</dbReference>
<dbReference type="PROSITE" id="PS50966">
    <property type="entry name" value="ZF_SWIM"/>
    <property type="match status" value="1"/>
</dbReference>
<dbReference type="InterPro" id="IPR014001">
    <property type="entry name" value="Helicase_ATP-bd"/>
</dbReference>
<name>A0AAI9SDD2_9BURK</name>
<dbReference type="RefSeq" id="WP_152156924.1">
    <property type="nucleotide sequence ID" value="NZ_WEHW01000004.1"/>
</dbReference>
<dbReference type="InterPro" id="IPR000330">
    <property type="entry name" value="SNF2_N"/>
</dbReference>
<protein>
    <submittedName>
        <fullName evidence="6">DEAD/DEAH box helicase</fullName>
    </submittedName>
</protein>
<keyword evidence="6" id="KW-0067">ATP-binding</keyword>
<reference evidence="6 7" key="1">
    <citation type="submission" date="2019-10" db="EMBL/GenBank/DDBJ databases">
        <title>Genome diversity of Sutterella seckii.</title>
        <authorList>
            <person name="Chaplin A.V."/>
            <person name="Sokolova S.R."/>
            <person name="Mosin K.A."/>
            <person name="Ivanova E.L."/>
            <person name="Kochetkova T.O."/>
            <person name="Goltsov A.Y."/>
            <person name="Trofimov D.Y."/>
            <person name="Efimov B.A."/>
        </authorList>
    </citation>
    <scope>NUCLEOTIDE SEQUENCE [LARGE SCALE GENOMIC DNA]</scope>
    <source>
        <strain evidence="6 7">ASD3426</strain>
    </source>
</reference>